<dbReference type="PANTHER" id="PTHR43798:SF33">
    <property type="entry name" value="HYDROLASE, PUTATIVE (AFU_ORTHOLOGUE AFUA_2G14860)-RELATED"/>
    <property type="match status" value="1"/>
</dbReference>
<name>A0ABW3V0X2_9HYPH</name>
<gene>
    <name evidence="2" type="ORF">ACFQ35_03670</name>
</gene>
<accession>A0ABW3V0X2</accession>
<evidence type="ECO:0000313" key="2">
    <source>
        <dbReference type="EMBL" id="MFD1226267.1"/>
    </source>
</evidence>
<dbReference type="Pfam" id="PF00561">
    <property type="entry name" value="Abhydrolase_1"/>
    <property type="match status" value="1"/>
</dbReference>
<keyword evidence="2" id="KW-0378">Hydrolase</keyword>
<dbReference type="Gene3D" id="3.40.50.1820">
    <property type="entry name" value="alpha/beta hydrolase"/>
    <property type="match status" value="1"/>
</dbReference>
<dbReference type="PANTHER" id="PTHR43798">
    <property type="entry name" value="MONOACYLGLYCEROL LIPASE"/>
    <property type="match status" value="1"/>
</dbReference>
<dbReference type="PRINTS" id="PR00111">
    <property type="entry name" value="ABHYDROLASE"/>
</dbReference>
<evidence type="ECO:0000259" key="1">
    <source>
        <dbReference type="Pfam" id="PF00561"/>
    </source>
</evidence>
<dbReference type="GO" id="GO:0016787">
    <property type="term" value="F:hydrolase activity"/>
    <property type="evidence" value="ECO:0007669"/>
    <property type="project" value="UniProtKB-KW"/>
</dbReference>
<dbReference type="RefSeq" id="WP_213600382.1">
    <property type="nucleotide sequence ID" value="NZ_JAUCBM010000035.1"/>
</dbReference>
<evidence type="ECO:0000313" key="3">
    <source>
        <dbReference type="Proteomes" id="UP001597263"/>
    </source>
</evidence>
<dbReference type="SUPFAM" id="SSF53474">
    <property type="entry name" value="alpha/beta-Hydrolases"/>
    <property type="match status" value="1"/>
</dbReference>
<dbReference type="InterPro" id="IPR000073">
    <property type="entry name" value="AB_hydrolase_1"/>
</dbReference>
<dbReference type="Proteomes" id="UP001597263">
    <property type="component" value="Unassembled WGS sequence"/>
</dbReference>
<feature type="domain" description="AB hydrolase-1" evidence="1">
    <location>
        <begin position="26"/>
        <end position="238"/>
    </location>
</feature>
<comment type="caution">
    <text evidence="2">The sequence shown here is derived from an EMBL/GenBank/DDBJ whole genome shotgun (WGS) entry which is preliminary data.</text>
</comment>
<sequence length="286" mass="32904">MFDNFKLEVIELPEANLRVRHGGYGPPLLLLHGHPRTHTTWHLVAPLLSQHFTVVCPDLRGFGQSSKPIDPYDYEASSKRAKARDCIALMRYLGFDRFNLAGHDRGSYTAFRLAMDHPINIMKLALLDCVPIIEALERCRVQFATKWWHWFFYAQHNKPEQAILADPISWYGGSIEAMGVENYMDFLNAIKDSETVKGMLGDYRAGLQVDYKHDLHDRSIGKKLQCPVHLIWSERDDLPELYDNLIQIWQPWSEHIVTGSSIDSGHHMAEDSPMELAEQLLTFMSK</sequence>
<organism evidence="2 3">
    <name type="scientific">Pseudochrobactrum kiredjianiae</name>
    <dbReference type="NCBI Taxonomy" id="386305"/>
    <lineage>
        <taxon>Bacteria</taxon>
        <taxon>Pseudomonadati</taxon>
        <taxon>Pseudomonadota</taxon>
        <taxon>Alphaproteobacteria</taxon>
        <taxon>Hyphomicrobiales</taxon>
        <taxon>Brucellaceae</taxon>
        <taxon>Pseudochrobactrum</taxon>
    </lineage>
</organism>
<dbReference type="EMBL" id="JBHTMA010000014">
    <property type="protein sequence ID" value="MFD1226267.1"/>
    <property type="molecule type" value="Genomic_DNA"/>
</dbReference>
<proteinExistence type="predicted"/>
<dbReference type="InterPro" id="IPR050266">
    <property type="entry name" value="AB_hydrolase_sf"/>
</dbReference>
<keyword evidence="3" id="KW-1185">Reference proteome</keyword>
<dbReference type="InterPro" id="IPR029058">
    <property type="entry name" value="AB_hydrolase_fold"/>
</dbReference>
<reference evidence="3" key="1">
    <citation type="journal article" date="2019" name="Int. J. Syst. Evol. Microbiol.">
        <title>The Global Catalogue of Microorganisms (GCM) 10K type strain sequencing project: providing services to taxonomists for standard genome sequencing and annotation.</title>
        <authorList>
            <consortium name="The Broad Institute Genomics Platform"/>
            <consortium name="The Broad Institute Genome Sequencing Center for Infectious Disease"/>
            <person name="Wu L."/>
            <person name="Ma J."/>
        </authorList>
    </citation>
    <scope>NUCLEOTIDE SEQUENCE [LARGE SCALE GENOMIC DNA]</scope>
    <source>
        <strain evidence="3">CCUG 49584</strain>
    </source>
</reference>
<protein>
    <submittedName>
        <fullName evidence="2">Alpha/beta fold hydrolase</fullName>
    </submittedName>
</protein>